<evidence type="ECO:0000256" key="3">
    <source>
        <dbReference type="ARBA" id="ARBA00022723"/>
    </source>
</evidence>
<comment type="caution">
    <text evidence="11">The sequence shown here is derived from an EMBL/GenBank/DDBJ whole genome shotgun (WGS) entry which is preliminary data.</text>
</comment>
<dbReference type="InterPro" id="IPR042110">
    <property type="entry name" value="Adenylosuccinate_synth_dom2"/>
</dbReference>
<dbReference type="RefSeq" id="WP_133693454.1">
    <property type="nucleotide sequence ID" value="NZ_SOBR01000001.1"/>
</dbReference>
<evidence type="ECO:0000256" key="9">
    <source>
        <dbReference type="PROSITE-ProRule" id="PRU10134"/>
    </source>
</evidence>
<dbReference type="InterPro" id="IPR018220">
    <property type="entry name" value="Adenylosuccin_syn_GTP-bd"/>
</dbReference>
<dbReference type="PANTHER" id="PTHR11846:SF0">
    <property type="entry name" value="ADENYLOSUCCINATE SYNTHETASE"/>
    <property type="match status" value="1"/>
</dbReference>
<evidence type="ECO:0000256" key="5">
    <source>
        <dbReference type="ARBA" id="ARBA00022755"/>
    </source>
</evidence>
<keyword evidence="7 8" id="KW-0342">GTP-binding</keyword>
<dbReference type="HAMAP" id="MF_00011">
    <property type="entry name" value="Adenylosucc_synth"/>
    <property type="match status" value="1"/>
</dbReference>
<feature type="binding site" evidence="8">
    <location>
        <position position="144"/>
    </location>
    <ligand>
        <name>IMP</name>
        <dbReference type="ChEBI" id="CHEBI:58053"/>
        <note>ligand shared between dimeric partners</note>
    </ligand>
</feature>
<keyword evidence="4 8" id="KW-0547">Nucleotide-binding</keyword>
<keyword evidence="2 8" id="KW-0436">Ligase</keyword>
<dbReference type="GO" id="GO:0046040">
    <property type="term" value="P:IMP metabolic process"/>
    <property type="evidence" value="ECO:0007669"/>
    <property type="project" value="TreeGrafter"/>
</dbReference>
<protein>
    <recommendedName>
        <fullName evidence="8 10">Adenylosuccinate synthetase</fullName>
        <shortName evidence="8">AMPSase</shortName>
        <shortName evidence="8">AdSS</shortName>
        <ecNumber evidence="8 10">6.3.4.4</ecNumber>
    </recommendedName>
    <alternativeName>
        <fullName evidence="8">IMP--aspartate ligase</fullName>
    </alternativeName>
</protein>
<keyword evidence="12" id="KW-1185">Reference proteome</keyword>
<dbReference type="Gene3D" id="1.10.300.10">
    <property type="entry name" value="Adenylosuccinate Synthetase, subunit A, domain 2"/>
    <property type="match status" value="1"/>
</dbReference>
<dbReference type="CDD" id="cd03108">
    <property type="entry name" value="AdSS"/>
    <property type="match status" value="1"/>
</dbReference>
<dbReference type="NCBIfam" id="TIGR00184">
    <property type="entry name" value="purA"/>
    <property type="match status" value="1"/>
</dbReference>
<dbReference type="InterPro" id="IPR027417">
    <property type="entry name" value="P-loop_NTPase"/>
</dbReference>
<dbReference type="EMBL" id="SOBR01000001">
    <property type="protein sequence ID" value="TDU24793.1"/>
    <property type="molecule type" value="Genomic_DNA"/>
</dbReference>
<dbReference type="PANTHER" id="PTHR11846">
    <property type="entry name" value="ADENYLOSUCCINATE SYNTHETASE"/>
    <property type="match status" value="1"/>
</dbReference>
<dbReference type="AlphaFoldDB" id="A0A4R7NUJ5"/>
<comment type="cofactor">
    <cofactor evidence="8">
        <name>Mg(2+)</name>
        <dbReference type="ChEBI" id="CHEBI:18420"/>
    </cofactor>
    <text evidence="8">Binds 1 Mg(2+) ion per subunit.</text>
</comment>
<comment type="subcellular location">
    <subcellularLocation>
        <location evidence="8">Cytoplasm</location>
    </subcellularLocation>
</comment>
<evidence type="ECO:0000256" key="2">
    <source>
        <dbReference type="ARBA" id="ARBA00022598"/>
    </source>
</evidence>
<feature type="binding site" evidence="8">
    <location>
        <begin position="13"/>
        <end position="19"/>
    </location>
    <ligand>
        <name>GTP</name>
        <dbReference type="ChEBI" id="CHEBI:37565"/>
    </ligand>
</feature>
<comment type="function">
    <text evidence="8">Plays an important role in the de novo pathway of purine nucleotide biosynthesis. Catalyzes the first committed step in the biosynthesis of AMP from IMP.</text>
</comment>
<dbReference type="InterPro" id="IPR001114">
    <property type="entry name" value="Adenylosuccinate_synthetase"/>
</dbReference>
<comment type="similarity">
    <text evidence="8 10">Belongs to the adenylosuccinate synthetase family.</text>
</comment>
<dbReference type="OrthoDB" id="9807553at2"/>
<evidence type="ECO:0000256" key="6">
    <source>
        <dbReference type="ARBA" id="ARBA00022842"/>
    </source>
</evidence>
<evidence type="ECO:0000256" key="10">
    <source>
        <dbReference type="RuleBase" id="RU000520"/>
    </source>
</evidence>
<evidence type="ECO:0000256" key="8">
    <source>
        <dbReference type="HAMAP-Rule" id="MF_00011"/>
    </source>
</evidence>
<keyword evidence="6 8" id="KW-0460">Magnesium</keyword>
<dbReference type="Pfam" id="PF00709">
    <property type="entry name" value="Adenylsucc_synt"/>
    <property type="match status" value="1"/>
</dbReference>
<dbReference type="GO" id="GO:0004019">
    <property type="term" value="F:adenylosuccinate synthase activity"/>
    <property type="evidence" value="ECO:0007669"/>
    <property type="project" value="UniProtKB-UniRule"/>
</dbReference>
<keyword evidence="3 8" id="KW-0479">Metal-binding</keyword>
<feature type="binding site" description="in other chain" evidence="8">
    <location>
        <position position="304"/>
    </location>
    <ligand>
        <name>IMP</name>
        <dbReference type="ChEBI" id="CHEBI:58053"/>
        <note>ligand shared between dimeric partners</note>
    </ligand>
</feature>
<evidence type="ECO:0000256" key="1">
    <source>
        <dbReference type="ARBA" id="ARBA00011738"/>
    </source>
</evidence>
<feature type="binding site" description="in other chain" evidence="8">
    <location>
        <begin position="39"/>
        <end position="42"/>
    </location>
    <ligand>
        <name>IMP</name>
        <dbReference type="ChEBI" id="CHEBI:58053"/>
        <note>ligand shared between dimeric partners</note>
    </ligand>
</feature>
<dbReference type="InterPro" id="IPR033128">
    <property type="entry name" value="Adenylosuccin_syn_Lys_AS"/>
</dbReference>
<feature type="binding site" evidence="8">
    <location>
        <position position="14"/>
    </location>
    <ligand>
        <name>Mg(2+)</name>
        <dbReference type="ChEBI" id="CHEBI:18420"/>
    </ligand>
</feature>
<proteinExistence type="inferred from homology"/>
<feature type="binding site" description="in other chain" evidence="8">
    <location>
        <position position="240"/>
    </location>
    <ligand>
        <name>IMP</name>
        <dbReference type="ChEBI" id="CHEBI:58053"/>
        <note>ligand shared between dimeric partners</note>
    </ligand>
</feature>
<dbReference type="SUPFAM" id="SSF52540">
    <property type="entry name" value="P-loop containing nucleoside triphosphate hydrolases"/>
    <property type="match status" value="1"/>
</dbReference>
<organism evidence="11 12">
    <name type="scientific">Chromohalobacter marismortui</name>
    <dbReference type="NCBI Taxonomy" id="42055"/>
    <lineage>
        <taxon>Bacteria</taxon>
        <taxon>Pseudomonadati</taxon>
        <taxon>Pseudomonadota</taxon>
        <taxon>Gammaproteobacteria</taxon>
        <taxon>Oceanospirillales</taxon>
        <taxon>Halomonadaceae</taxon>
        <taxon>Chromohalobacter</taxon>
    </lineage>
</organism>
<reference evidence="11 12" key="1">
    <citation type="submission" date="2019-03" db="EMBL/GenBank/DDBJ databases">
        <title>Genomic Encyclopedia of Type Strains, Phase IV (KMG-IV): sequencing the most valuable type-strain genomes for metagenomic binning, comparative biology and taxonomic classification.</title>
        <authorList>
            <person name="Goeker M."/>
        </authorList>
    </citation>
    <scope>NUCLEOTIDE SEQUENCE [LARGE SCALE GENOMIC DNA]</scope>
    <source>
        <strain evidence="11 12">DSM 6770</strain>
    </source>
</reference>
<dbReference type="Proteomes" id="UP000295380">
    <property type="component" value="Unassembled WGS sequence"/>
</dbReference>
<feature type="binding site" description="in other chain" evidence="8">
    <location>
        <begin position="14"/>
        <end position="17"/>
    </location>
    <ligand>
        <name>IMP</name>
        <dbReference type="ChEBI" id="CHEBI:58053"/>
        <note>ligand shared between dimeric partners</note>
    </ligand>
</feature>
<dbReference type="NCBIfam" id="NF002223">
    <property type="entry name" value="PRK01117.1"/>
    <property type="match status" value="1"/>
</dbReference>
<feature type="binding site" evidence="8">
    <location>
        <begin position="300"/>
        <end position="306"/>
    </location>
    <ligand>
        <name>substrate</name>
    </ligand>
</feature>
<keyword evidence="8" id="KW-0963">Cytoplasm</keyword>
<feature type="active site" description="Proton acceptor" evidence="8">
    <location>
        <position position="14"/>
    </location>
</feature>
<dbReference type="FunFam" id="1.10.300.10:FF:000001">
    <property type="entry name" value="Adenylosuccinate synthetase"/>
    <property type="match status" value="1"/>
</dbReference>
<dbReference type="EC" id="6.3.4.4" evidence="8 10"/>
<evidence type="ECO:0000256" key="7">
    <source>
        <dbReference type="ARBA" id="ARBA00023134"/>
    </source>
</evidence>
<feature type="active site" description="Proton donor" evidence="8">
    <location>
        <position position="42"/>
    </location>
</feature>
<dbReference type="GO" id="GO:0005737">
    <property type="term" value="C:cytoplasm"/>
    <property type="evidence" value="ECO:0007669"/>
    <property type="project" value="UniProtKB-SubCell"/>
</dbReference>
<feature type="binding site" evidence="8">
    <location>
        <position position="41"/>
    </location>
    <ligand>
        <name>Mg(2+)</name>
        <dbReference type="ChEBI" id="CHEBI:18420"/>
    </ligand>
</feature>
<dbReference type="SMART" id="SM00788">
    <property type="entry name" value="Adenylsucc_synt"/>
    <property type="match status" value="1"/>
</dbReference>
<dbReference type="GO" id="GO:0044208">
    <property type="term" value="P:'de novo' AMP biosynthetic process"/>
    <property type="evidence" value="ECO:0007669"/>
    <property type="project" value="UniProtKB-UniRule"/>
</dbReference>
<dbReference type="GO" id="GO:0005525">
    <property type="term" value="F:GTP binding"/>
    <property type="evidence" value="ECO:0007669"/>
    <property type="project" value="UniProtKB-UniRule"/>
</dbReference>
<dbReference type="FunFam" id="3.90.170.10:FF:000001">
    <property type="entry name" value="Adenylosuccinate synthetase"/>
    <property type="match status" value="1"/>
</dbReference>
<evidence type="ECO:0000313" key="11">
    <source>
        <dbReference type="EMBL" id="TDU24793.1"/>
    </source>
</evidence>
<feature type="binding site" evidence="8">
    <location>
        <position position="306"/>
    </location>
    <ligand>
        <name>GTP</name>
        <dbReference type="ChEBI" id="CHEBI:37565"/>
    </ligand>
</feature>
<dbReference type="PROSITE" id="PS01266">
    <property type="entry name" value="ADENYLOSUCCIN_SYN_1"/>
    <property type="match status" value="1"/>
</dbReference>
<comment type="catalytic activity">
    <reaction evidence="8 10">
        <text>IMP + L-aspartate + GTP = N(6)-(1,2-dicarboxyethyl)-AMP + GDP + phosphate + 2 H(+)</text>
        <dbReference type="Rhea" id="RHEA:15753"/>
        <dbReference type="ChEBI" id="CHEBI:15378"/>
        <dbReference type="ChEBI" id="CHEBI:29991"/>
        <dbReference type="ChEBI" id="CHEBI:37565"/>
        <dbReference type="ChEBI" id="CHEBI:43474"/>
        <dbReference type="ChEBI" id="CHEBI:57567"/>
        <dbReference type="ChEBI" id="CHEBI:58053"/>
        <dbReference type="ChEBI" id="CHEBI:58189"/>
        <dbReference type="EC" id="6.3.4.4"/>
    </reaction>
</comment>
<sequence length="431" mass="46993">MGKNVVVLGTQWGDEGKGKVVDLLTESAATVVRFQGGHNAGHTLVIDGEKTVLHLIPSGVLRADKTCVIGNGVVLSPEALMEEIRELEAKGVPVRERLRLSPACPLILPYHVRLDQAREKARGIAKIGTTGRGIGPAYEDKVARRGLRLGDILHRERFASKLGEVLDYHNFVLTQYHNESPVDFQQVLDQAMEMAEELRPMVCDTVSLVHDMRKAGDNILFEGAQGSLLDIDHGTYPYVTSSNTTAGGTATGSGVGPLYLDYVLGITKAYTTRVGSGPFPTEIFDEFGRHLAEKGHEFGATTGRARRCGWFDAVALRHAVQINSVSGLCLTKLDVLDGLENIQVCVGYRSKDGDTIDNPVDSEGYEVIEPLYQDLPGWSESTLGIKRIADLPKNARAYISFLEEQTGVPIDIISTGPDRNETIVLRNPFSD</sequence>
<dbReference type="Gene3D" id="3.90.170.10">
    <property type="entry name" value="Adenylosuccinate Synthetase, subunit A, domain 3"/>
    <property type="match status" value="1"/>
</dbReference>
<feature type="binding site" evidence="8">
    <location>
        <begin position="41"/>
        <end position="43"/>
    </location>
    <ligand>
        <name>GTP</name>
        <dbReference type="ChEBI" id="CHEBI:37565"/>
    </ligand>
</feature>
<dbReference type="Gene3D" id="3.40.440.10">
    <property type="entry name" value="Adenylosuccinate Synthetase, subunit A, domain 1"/>
    <property type="match status" value="1"/>
</dbReference>
<dbReference type="UniPathway" id="UPA00075">
    <property type="reaction ID" value="UER00335"/>
</dbReference>
<dbReference type="PROSITE" id="PS00513">
    <property type="entry name" value="ADENYLOSUCCIN_SYN_2"/>
    <property type="match status" value="1"/>
</dbReference>
<feature type="binding site" description="in other chain" evidence="8">
    <location>
        <position position="225"/>
    </location>
    <ligand>
        <name>IMP</name>
        <dbReference type="ChEBI" id="CHEBI:58053"/>
        <note>ligand shared between dimeric partners</note>
    </ligand>
</feature>
<evidence type="ECO:0000256" key="4">
    <source>
        <dbReference type="ARBA" id="ARBA00022741"/>
    </source>
</evidence>
<accession>A0A4R7NUJ5</accession>
<comment type="subunit">
    <text evidence="1 8">Homodimer.</text>
</comment>
<dbReference type="InterPro" id="IPR042109">
    <property type="entry name" value="Adenylosuccinate_synth_dom1"/>
</dbReference>
<feature type="binding site" description="in other chain" evidence="8">
    <location>
        <position position="130"/>
    </location>
    <ligand>
        <name>IMP</name>
        <dbReference type="ChEBI" id="CHEBI:58053"/>
        <note>ligand shared between dimeric partners</note>
    </ligand>
</feature>
<name>A0A4R7NUJ5_9GAMM</name>
<gene>
    <name evidence="8" type="primary">purA</name>
    <name evidence="11" type="ORF">C8E00_101173</name>
</gene>
<keyword evidence="5 8" id="KW-0658">Purine biosynthesis</keyword>
<dbReference type="InterPro" id="IPR042111">
    <property type="entry name" value="Adenylosuccinate_synth_dom3"/>
</dbReference>
<feature type="binding site" evidence="8">
    <location>
        <begin position="332"/>
        <end position="334"/>
    </location>
    <ligand>
        <name>GTP</name>
        <dbReference type="ChEBI" id="CHEBI:37565"/>
    </ligand>
</feature>
<feature type="binding site" evidence="8">
    <location>
        <begin position="414"/>
        <end position="416"/>
    </location>
    <ligand>
        <name>GTP</name>
        <dbReference type="ChEBI" id="CHEBI:37565"/>
    </ligand>
</feature>
<evidence type="ECO:0000313" key="12">
    <source>
        <dbReference type="Proteomes" id="UP000295380"/>
    </source>
</evidence>
<feature type="active site" evidence="9">
    <location>
        <position position="141"/>
    </location>
</feature>
<comment type="pathway">
    <text evidence="8 10">Purine metabolism; AMP biosynthesis via de novo pathway; AMP from IMP: step 1/2.</text>
</comment>
<dbReference type="GO" id="GO:0000287">
    <property type="term" value="F:magnesium ion binding"/>
    <property type="evidence" value="ECO:0007669"/>
    <property type="project" value="UniProtKB-UniRule"/>
</dbReference>